<proteinExistence type="predicted"/>
<keyword evidence="1" id="KW-0175">Coiled coil</keyword>
<keyword evidence="3" id="KW-1185">Reference proteome</keyword>
<dbReference type="InterPro" id="IPR036691">
    <property type="entry name" value="Endo/exonu/phosph_ase_sf"/>
</dbReference>
<accession>A0AAW1I6T9</accession>
<dbReference type="PANTHER" id="PTHR47510">
    <property type="entry name" value="REVERSE TRANSCRIPTASE DOMAIN-CONTAINING PROTEIN"/>
    <property type="match status" value="1"/>
</dbReference>
<gene>
    <name evidence="2" type="ORF">QE152_g38334</name>
</gene>
<name>A0AAW1I6T9_POPJA</name>
<dbReference type="EMBL" id="JASPKY010000813">
    <property type="protein sequence ID" value="KAK9685061.1"/>
    <property type="molecule type" value="Genomic_DNA"/>
</dbReference>
<dbReference type="Proteomes" id="UP001458880">
    <property type="component" value="Unassembled WGS sequence"/>
</dbReference>
<sequence>MSSILWCFEVSCPVRQKKVLSTRAPNQKWINNDVKTSSNELRNLFWLKQNLKSPLLNSLYIERKKQHNKLIAEAKRNYYETKINLSSNKTKTLWRIVNDRLKPDNRCRPSINLTRNNTLITDAREISQEFGDYFSSVAGGMVAYYQFGTSTLHPVAVCPAPCSSFTFGPVWVAYYQFGTSTLHPVAVCPAPCSSFTFGPVCAENIIAVVNKIPNKTSYGDDGISSHLLKQIIGHIAEYLAFVVNMSFSTGKFPTPIIDVSLESLQALKTSGNIKVWRCDACKLKHNLIPPTTESSNTESPSIVAAGNGSVAWCNADIENIVSTKVKYAINIITEDIINLLRREIKLMSGNNNALSIELSELKKEVQNLKSENHELKDVVNNLKRVNKISSMDDKSLSLDAGRSDFFLENENSERGKVDDTEGNLFSLYYQNTQCITTSLNSLNIELSLLANCKFVFITEHWLYLEALGLLRLAGFELVASYCRKSAIHGGHGGSAIYTSTGLPAAPNVEINNLAEDSIFECCGVNVSFRGSRYLLICFYRPPSTNFTDFCVKFDLQSCLDNVIILDGNKSIFDVVDVATFATGFSDHKAITVQFKSVDSQLVKCRYKKSRVFSASAMQEFQLDSQLVKCRYKKSRVFSASAMQEFQSAIANESWVDVYCSRYDTNEKFSIFLNIFLRYFHAYFPVPPCLILLMQFYPA</sequence>
<reference evidence="2 3" key="1">
    <citation type="journal article" date="2024" name="BMC Genomics">
        <title>De novo assembly and annotation of Popillia japonica's genome with initial clues to its potential as an invasive pest.</title>
        <authorList>
            <person name="Cucini C."/>
            <person name="Boschi S."/>
            <person name="Funari R."/>
            <person name="Cardaioli E."/>
            <person name="Iannotti N."/>
            <person name="Marturano G."/>
            <person name="Paoli F."/>
            <person name="Bruttini M."/>
            <person name="Carapelli A."/>
            <person name="Frati F."/>
            <person name="Nardi F."/>
        </authorList>
    </citation>
    <scope>NUCLEOTIDE SEQUENCE [LARGE SCALE GENOMIC DNA]</scope>
    <source>
        <strain evidence="2">DMR45628</strain>
    </source>
</reference>
<protein>
    <submittedName>
        <fullName evidence="2">Uncharacterized protein</fullName>
    </submittedName>
</protein>
<feature type="coiled-coil region" evidence="1">
    <location>
        <begin position="344"/>
        <end position="385"/>
    </location>
</feature>
<comment type="caution">
    <text evidence="2">The sequence shown here is derived from an EMBL/GenBank/DDBJ whole genome shotgun (WGS) entry which is preliminary data.</text>
</comment>
<dbReference type="Gene3D" id="3.60.10.10">
    <property type="entry name" value="Endonuclease/exonuclease/phosphatase"/>
    <property type="match status" value="1"/>
</dbReference>
<evidence type="ECO:0000313" key="2">
    <source>
        <dbReference type="EMBL" id="KAK9685061.1"/>
    </source>
</evidence>
<dbReference type="AlphaFoldDB" id="A0AAW1I6T9"/>
<evidence type="ECO:0000256" key="1">
    <source>
        <dbReference type="SAM" id="Coils"/>
    </source>
</evidence>
<organism evidence="2 3">
    <name type="scientific">Popillia japonica</name>
    <name type="common">Japanese beetle</name>
    <dbReference type="NCBI Taxonomy" id="7064"/>
    <lineage>
        <taxon>Eukaryota</taxon>
        <taxon>Metazoa</taxon>
        <taxon>Ecdysozoa</taxon>
        <taxon>Arthropoda</taxon>
        <taxon>Hexapoda</taxon>
        <taxon>Insecta</taxon>
        <taxon>Pterygota</taxon>
        <taxon>Neoptera</taxon>
        <taxon>Endopterygota</taxon>
        <taxon>Coleoptera</taxon>
        <taxon>Polyphaga</taxon>
        <taxon>Scarabaeiformia</taxon>
        <taxon>Scarabaeidae</taxon>
        <taxon>Rutelinae</taxon>
        <taxon>Popillia</taxon>
    </lineage>
</organism>
<dbReference type="PANTHER" id="PTHR47510:SF9">
    <property type="entry name" value="ENDONUCLEASE_EXONUCLEASE_PHOSPHATASE DOMAIN-CONTAINING PROTEIN"/>
    <property type="match status" value="1"/>
</dbReference>
<evidence type="ECO:0000313" key="3">
    <source>
        <dbReference type="Proteomes" id="UP001458880"/>
    </source>
</evidence>